<sequence length="162" mass="16088">MLVLRAYPIPLTFLVGRMARRTGLVPFLGAARALRDPAAGLVPVLAVVVGTSVAVASTVVLSTLDHGIRATSEHRIGADVVIAGGPLTGDQLEAMSATDGVAALAPVYATTPVVELHDGRAQVGAPAVSPAGGGTGPGGSGRRADGVAVRRVAGPPRKHPAG</sequence>
<evidence type="ECO:0000313" key="3">
    <source>
        <dbReference type="EMBL" id="BDZ55609.1"/>
    </source>
</evidence>
<organism evidence="3 4">
    <name type="scientific">Agromyces marinus</name>
    <dbReference type="NCBI Taxonomy" id="1389020"/>
    <lineage>
        <taxon>Bacteria</taxon>
        <taxon>Bacillati</taxon>
        <taxon>Actinomycetota</taxon>
        <taxon>Actinomycetes</taxon>
        <taxon>Micrococcales</taxon>
        <taxon>Microbacteriaceae</taxon>
        <taxon>Agromyces</taxon>
    </lineage>
</organism>
<feature type="compositionally biased region" description="Gly residues" evidence="1">
    <location>
        <begin position="131"/>
        <end position="141"/>
    </location>
</feature>
<keyword evidence="2" id="KW-1133">Transmembrane helix</keyword>
<evidence type="ECO:0000313" key="4">
    <source>
        <dbReference type="Proteomes" id="UP001321477"/>
    </source>
</evidence>
<feature type="region of interest" description="Disordered" evidence="1">
    <location>
        <begin position="124"/>
        <end position="162"/>
    </location>
</feature>
<proteinExistence type="predicted"/>
<reference evidence="4" key="1">
    <citation type="journal article" date="2019" name="Int. J. Syst. Evol. Microbiol.">
        <title>The Global Catalogue of Microorganisms (GCM) 10K type strain sequencing project: providing services to taxonomists for standard genome sequencing and annotation.</title>
        <authorList>
            <consortium name="The Broad Institute Genomics Platform"/>
            <consortium name="The Broad Institute Genome Sequencing Center for Infectious Disease"/>
            <person name="Wu L."/>
            <person name="Ma J."/>
        </authorList>
    </citation>
    <scope>NUCLEOTIDE SEQUENCE [LARGE SCALE GENOMIC DNA]</scope>
    <source>
        <strain evidence="4">NBRC 109019</strain>
    </source>
</reference>
<feature type="transmembrane region" description="Helical" evidence="2">
    <location>
        <begin position="41"/>
        <end position="64"/>
    </location>
</feature>
<evidence type="ECO:0008006" key="5">
    <source>
        <dbReference type="Google" id="ProtNLM"/>
    </source>
</evidence>
<keyword evidence="2" id="KW-0812">Transmembrane</keyword>
<protein>
    <recommendedName>
        <fullName evidence="5">ABC transporter permease</fullName>
    </recommendedName>
</protein>
<keyword evidence="4" id="KW-1185">Reference proteome</keyword>
<evidence type="ECO:0000256" key="1">
    <source>
        <dbReference type="SAM" id="MobiDB-lite"/>
    </source>
</evidence>
<dbReference type="RefSeq" id="WP_286329071.1">
    <property type="nucleotide sequence ID" value="NZ_AP027734.1"/>
</dbReference>
<name>A0ABN6YDY7_9MICO</name>
<gene>
    <name evidence="3" type="ORF">GCM10025870_26820</name>
</gene>
<evidence type="ECO:0000256" key="2">
    <source>
        <dbReference type="SAM" id="Phobius"/>
    </source>
</evidence>
<dbReference type="EMBL" id="AP027734">
    <property type="protein sequence ID" value="BDZ55609.1"/>
    <property type="molecule type" value="Genomic_DNA"/>
</dbReference>
<keyword evidence="2" id="KW-0472">Membrane</keyword>
<accession>A0ABN6YDY7</accession>
<dbReference type="Proteomes" id="UP001321477">
    <property type="component" value="Chromosome"/>
</dbReference>